<protein>
    <submittedName>
        <fullName evidence="2">Uncharacterized protein</fullName>
    </submittedName>
</protein>
<accession>A0AAV4RBT1</accession>
<dbReference type="Proteomes" id="UP001054945">
    <property type="component" value="Unassembled WGS sequence"/>
</dbReference>
<evidence type="ECO:0000256" key="1">
    <source>
        <dbReference type="SAM" id="MobiDB-lite"/>
    </source>
</evidence>
<name>A0AAV4RBT1_CAEEX</name>
<feature type="region of interest" description="Disordered" evidence="1">
    <location>
        <begin position="61"/>
        <end position="96"/>
    </location>
</feature>
<organism evidence="2 3">
    <name type="scientific">Caerostris extrusa</name>
    <name type="common">Bark spider</name>
    <name type="synonym">Caerostris bankana</name>
    <dbReference type="NCBI Taxonomy" id="172846"/>
    <lineage>
        <taxon>Eukaryota</taxon>
        <taxon>Metazoa</taxon>
        <taxon>Ecdysozoa</taxon>
        <taxon>Arthropoda</taxon>
        <taxon>Chelicerata</taxon>
        <taxon>Arachnida</taxon>
        <taxon>Araneae</taxon>
        <taxon>Araneomorphae</taxon>
        <taxon>Entelegynae</taxon>
        <taxon>Araneoidea</taxon>
        <taxon>Araneidae</taxon>
        <taxon>Caerostris</taxon>
    </lineage>
</organism>
<keyword evidence="3" id="KW-1185">Reference proteome</keyword>
<evidence type="ECO:0000313" key="3">
    <source>
        <dbReference type="Proteomes" id="UP001054945"/>
    </source>
</evidence>
<reference evidence="2 3" key="1">
    <citation type="submission" date="2021-06" db="EMBL/GenBank/DDBJ databases">
        <title>Caerostris extrusa draft genome.</title>
        <authorList>
            <person name="Kono N."/>
            <person name="Arakawa K."/>
        </authorList>
    </citation>
    <scope>NUCLEOTIDE SEQUENCE [LARGE SCALE GENOMIC DNA]</scope>
</reference>
<dbReference type="AlphaFoldDB" id="A0AAV4RBT1"/>
<gene>
    <name evidence="2" type="ORF">CEXT_13211</name>
</gene>
<sequence>MYAATSTISQPRCRRRHETLLSKALATLFRWSFGGKEVVSRLAMAVSYGGPMLLIKKPSLSTLRHGSPKGQEGPRNLQGAVDKVKGVNSSGAVGPQ</sequence>
<dbReference type="EMBL" id="BPLR01007631">
    <property type="protein sequence ID" value="GIY18479.1"/>
    <property type="molecule type" value="Genomic_DNA"/>
</dbReference>
<comment type="caution">
    <text evidence="2">The sequence shown here is derived from an EMBL/GenBank/DDBJ whole genome shotgun (WGS) entry which is preliminary data.</text>
</comment>
<proteinExistence type="predicted"/>
<feature type="compositionally biased region" description="Polar residues" evidence="1">
    <location>
        <begin position="87"/>
        <end position="96"/>
    </location>
</feature>
<evidence type="ECO:0000313" key="2">
    <source>
        <dbReference type="EMBL" id="GIY18479.1"/>
    </source>
</evidence>